<feature type="region of interest" description="Disordered" evidence="1">
    <location>
        <begin position="1"/>
        <end position="21"/>
    </location>
</feature>
<evidence type="ECO:0000313" key="2">
    <source>
        <dbReference type="EMBL" id="CAB4129308.1"/>
    </source>
</evidence>
<feature type="compositionally biased region" description="Polar residues" evidence="1">
    <location>
        <begin position="1"/>
        <end position="20"/>
    </location>
</feature>
<accession>A0A6J5L3N2</accession>
<organism evidence="2">
    <name type="scientific">uncultured Caudovirales phage</name>
    <dbReference type="NCBI Taxonomy" id="2100421"/>
    <lineage>
        <taxon>Viruses</taxon>
        <taxon>Duplodnaviria</taxon>
        <taxon>Heunggongvirae</taxon>
        <taxon>Uroviricota</taxon>
        <taxon>Caudoviricetes</taxon>
        <taxon>Peduoviridae</taxon>
        <taxon>Maltschvirus</taxon>
        <taxon>Maltschvirus maltsch</taxon>
    </lineage>
</organism>
<evidence type="ECO:0000256" key="1">
    <source>
        <dbReference type="SAM" id="MobiDB-lite"/>
    </source>
</evidence>
<proteinExistence type="predicted"/>
<name>A0A6J5L3N2_9CAUD</name>
<dbReference type="EMBL" id="LR796233">
    <property type="protein sequence ID" value="CAB4129308.1"/>
    <property type="molecule type" value="Genomic_DNA"/>
</dbReference>
<sequence length="878" mass="87737">MSFWQPNTLSDVNIGTTPNDGTGDDIRTAFDKVDKNFSNVSQFLSSTTYSFLNANISQTLNTNYLNASNVFIANTTGTTASITSNITAGNLISNTGLYSSGTSNFTGNTYATNLDVSGTLAVKANVRVSAAIVPSANLTYDLGDSTHWFNNLYVKGIQQVNTVSASSDAGLLTLHANLSTSDVKDVGVFGKYYNGSSNNYAFFGHQQSTHNFVYKITPTDWTLTTSVISDGVYGNVQFGSAFLSNATAGGNTLIVTGNTNVTSNVYAVTHYGNVIATVANITRMNVSGNVSGNLYVDGTVYSANYPVVTLGTTGIGPLYSGGSISGLTSFISATPSTSTITGAVTIPYGGLGVGGNIYAGGFVGPLYGLLQTAAQPNITSLGTLTGLTVSGAGTVSTGTLQATQVNATNMLATGSATFQSTVSGISTLTAGTVNAATIGNIGSTLTGTLQTAAQTNITSVGTLTSLAVGAVTSSGTIIASTMQAGTIGNVASAHIGATGRFDTSVTTGTLLAGTVGNVASAHIGATGRFDTSVTTATLNAATIGNTGATLTGTLSTAAQTNITSVGTLTSLAVNSGGITSVGTIVTGTLNAATIGNVSSAIIGATGRFDTSVTTATLNAATIGNTGATLTGTLSTAAQTNITSVGTLSGLTVTAPITGNIAGSAATLTTTRYINSVAFNGSADINISAPSFAGNLSGSTLASGVTASSLTSVGTLTGLTVSGAIVPNGNLTVNLGGATAWWATIYGKAVQAQYADLAENYQADSAYPAGTVLIFGGDNEVTTTNERANSAVAGVVSTNPAYLMNGGLLGDTVVPIALRGRVPCFVQGQVVKGDLLVTSSVPGVACSVGNSKEFGVAIFAKALENKTTDDVGTIEVVIL</sequence>
<reference evidence="2" key="1">
    <citation type="submission" date="2020-04" db="EMBL/GenBank/DDBJ databases">
        <authorList>
            <person name="Chiriac C."/>
            <person name="Salcher M."/>
            <person name="Ghai R."/>
            <person name="Kavagutti S V."/>
        </authorList>
    </citation>
    <scope>NUCLEOTIDE SEQUENCE</scope>
</reference>
<gene>
    <name evidence="2" type="ORF">UFOVP112_406</name>
</gene>
<protein>
    <submittedName>
        <fullName evidence="2">Uncharacterized protein</fullName>
    </submittedName>
</protein>